<evidence type="ECO:0000256" key="3">
    <source>
        <dbReference type="ARBA" id="ARBA00022676"/>
    </source>
</evidence>
<dbReference type="InterPro" id="IPR008166">
    <property type="entry name" value="Glyco_transf_92"/>
</dbReference>
<dbReference type="Proteomes" id="UP000050761">
    <property type="component" value="Unassembled WGS sequence"/>
</dbReference>
<reference evidence="11" key="2">
    <citation type="submission" date="2019-09" db="UniProtKB">
        <authorList>
            <consortium name="WormBaseParasite"/>
        </authorList>
    </citation>
    <scope>IDENTIFICATION</scope>
</reference>
<dbReference type="PANTHER" id="PTHR21645">
    <property type="entry name" value="GLYCOSYLTRANSFERASE FAMILY 92 PROTEIN"/>
    <property type="match status" value="1"/>
</dbReference>
<dbReference type="Pfam" id="PF01697">
    <property type="entry name" value="Glyco_transf_92"/>
    <property type="match status" value="1"/>
</dbReference>
<dbReference type="GO" id="GO:0016757">
    <property type="term" value="F:glycosyltransferase activity"/>
    <property type="evidence" value="ECO:0007669"/>
    <property type="project" value="UniProtKB-UniRule"/>
</dbReference>
<evidence type="ECO:0000313" key="11">
    <source>
        <dbReference type="WBParaSite" id="HPBE_0000977401-mRNA-1"/>
    </source>
</evidence>
<evidence type="ECO:0000256" key="2">
    <source>
        <dbReference type="ARBA" id="ARBA00007647"/>
    </source>
</evidence>
<evidence type="ECO:0000256" key="7">
    <source>
        <dbReference type="ARBA" id="ARBA00023136"/>
    </source>
</evidence>
<dbReference type="InterPro" id="IPR052012">
    <property type="entry name" value="GTase_92"/>
</dbReference>
<keyword evidence="3 8" id="KW-0328">Glycosyltransferase</keyword>
<dbReference type="EMBL" id="UZAH01026544">
    <property type="protein sequence ID" value="VDO82208.1"/>
    <property type="molecule type" value="Genomic_DNA"/>
</dbReference>
<dbReference type="OrthoDB" id="2526284at2759"/>
<dbReference type="AlphaFoldDB" id="A0A183FQ09"/>
<accession>A0A3P8C1E5</accession>
<keyword evidence="6" id="KW-1133">Transmembrane helix</keyword>
<comment type="similarity">
    <text evidence="2 8">Belongs to the glycosyltransferase 92 family.</text>
</comment>
<evidence type="ECO:0000256" key="1">
    <source>
        <dbReference type="ARBA" id="ARBA00004167"/>
    </source>
</evidence>
<keyword evidence="7" id="KW-0472">Membrane</keyword>
<dbReference type="EC" id="2.4.1.-" evidence="8"/>
<evidence type="ECO:0000256" key="5">
    <source>
        <dbReference type="ARBA" id="ARBA00022692"/>
    </source>
</evidence>
<evidence type="ECO:0000313" key="9">
    <source>
        <dbReference type="EMBL" id="VDO82208.1"/>
    </source>
</evidence>
<accession>A0A183FQ09</accession>
<evidence type="ECO:0000256" key="8">
    <source>
        <dbReference type="RuleBase" id="RU366017"/>
    </source>
</evidence>
<proteinExistence type="inferred from homology"/>
<dbReference type="WBParaSite" id="HPBE_0000977401-mRNA-1">
    <property type="protein sequence ID" value="HPBE_0000977401-mRNA-1"/>
    <property type="gene ID" value="HPBE_0000977401"/>
</dbReference>
<keyword evidence="10" id="KW-1185">Reference proteome</keyword>
<sequence length="435" mass="49503">MEHPLYCFSKQPDNRYLISHATVQRIHRGKRASSDICAWAGHIAECELEVHAFKEFRIGVTPAVEDAMIVTLDHEPRHDLVVCMAPMYIYTDWETLLVGIETWLALGATKIIVPVQSASSSCYKILQEYERRGLVIIKTWPKWPVLSDSNPNGLVLSRGIEESHVNCLFTVKPWANMVAFSDIDDLLLGLLKPSAKFWAALGSSFDQFQGLFAEHPQAGSLLFEHRDVQFQLPAPQVATFDFNFLTESKHKMNCNVWRMKTRVVVNASRVDSVNMHETGIHRLGYVQTRIPCRQAHFYHLRHSHHSVSTPVPIDMSNLAAMLNKSWYSRLESFQEFKNVPLNKSSTESFEDFDRCMGAINDEHWTLHVSRCLTPHVCFSRLKREVDCVAARAEYDFFRSGSGYFLQTTNVTITASDPNCEAPVPPIVSGNHYFAP</sequence>
<keyword evidence="4 8" id="KW-0808">Transferase</keyword>
<comment type="subcellular location">
    <subcellularLocation>
        <location evidence="1">Membrane</location>
        <topology evidence="1">Single-pass membrane protein</topology>
    </subcellularLocation>
</comment>
<dbReference type="PANTHER" id="PTHR21645:SF22">
    <property type="entry name" value="GLYCOSYLTRANSFERASE FAMILY 92 PROTEIN"/>
    <property type="match status" value="1"/>
</dbReference>
<evidence type="ECO:0000256" key="4">
    <source>
        <dbReference type="ARBA" id="ARBA00022679"/>
    </source>
</evidence>
<protein>
    <recommendedName>
        <fullName evidence="8">Glycosyltransferase family 92 protein</fullName>
        <ecNumber evidence="8">2.4.1.-</ecNumber>
    </recommendedName>
</protein>
<name>A0A183FQ09_HELPZ</name>
<organism evidence="10 11">
    <name type="scientific">Heligmosomoides polygyrus</name>
    <name type="common">Parasitic roundworm</name>
    <dbReference type="NCBI Taxonomy" id="6339"/>
    <lineage>
        <taxon>Eukaryota</taxon>
        <taxon>Metazoa</taxon>
        <taxon>Ecdysozoa</taxon>
        <taxon>Nematoda</taxon>
        <taxon>Chromadorea</taxon>
        <taxon>Rhabditida</taxon>
        <taxon>Rhabditina</taxon>
        <taxon>Rhabditomorpha</taxon>
        <taxon>Strongyloidea</taxon>
        <taxon>Heligmosomidae</taxon>
        <taxon>Heligmosomoides</taxon>
    </lineage>
</organism>
<gene>
    <name evidence="9" type="ORF">HPBE_LOCUS9775</name>
</gene>
<reference evidence="9 10" key="1">
    <citation type="submission" date="2018-11" db="EMBL/GenBank/DDBJ databases">
        <authorList>
            <consortium name="Pathogen Informatics"/>
        </authorList>
    </citation>
    <scope>NUCLEOTIDE SEQUENCE [LARGE SCALE GENOMIC DNA]</scope>
</reference>
<dbReference type="GO" id="GO:0016020">
    <property type="term" value="C:membrane"/>
    <property type="evidence" value="ECO:0007669"/>
    <property type="project" value="UniProtKB-SubCell"/>
</dbReference>
<evidence type="ECO:0000313" key="10">
    <source>
        <dbReference type="Proteomes" id="UP000050761"/>
    </source>
</evidence>
<keyword evidence="5" id="KW-0812">Transmembrane</keyword>
<evidence type="ECO:0000256" key="6">
    <source>
        <dbReference type="ARBA" id="ARBA00022989"/>
    </source>
</evidence>